<keyword evidence="5" id="KW-1185">Reference proteome</keyword>
<proteinExistence type="inferred from homology"/>
<reference evidence="4 5" key="1">
    <citation type="submission" date="2020-08" db="EMBL/GenBank/DDBJ databases">
        <title>Genomic Encyclopedia of Type Strains, Phase IV (KMG-IV): sequencing the most valuable type-strain genomes for metagenomic binning, comparative biology and taxonomic classification.</title>
        <authorList>
            <person name="Goeker M."/>
        </authorList>
    </citation>
    <scope>NUCLEOTIDE SEQUENCE [LARGE SCALE GENOMIC DNA]</scope>
    <source>
        <strain evidence="4 5">DSM 19979</strain>
    </source>
</reference>
<dbReference type="AlphaFoldDB" id="A0A840AE11"/>
<dbReference type="PANTHER" id="PTHR43673:SF10">
    <property type="entry name" value="NADH DEHYDROGENASE_NAD(P)H NITROREDUCTASE XCC3605-RELATED"/>
    <property type="match status" value="1"/>
</dbReference>
<evidence type="ECO:0000259" key="3">
    <source>
        <dbReference type="Pfam" id="PF00881"/>
    </source>
</evidence>
<dbReference type="GO" id="GO:0016491">
    <property type="term" value="F:oxidoreductase activity"/>
    <property type="evidence" value="ECO:0007669"/>
    <property type="project" value="UniProtKB-KW"/>
</dbReference>
<dbReference type="Proteomes" id="UP000553193">
    <property type="component" value="Unassembled WGS sequence"/>
</dbReference>
<dbReference type="Gene3D" id="3.40.109.10">
    <property type="entry name" value="NADH Oxidase"/>
    <property type="match status" value="1"/>
</dbReference>
<gene>
    <name evidence="4" type="ORF">GGQ83_002600</name>
</gene>
<dbReference type="CDD" id="cd02138">
    <property type="entry name" value="TdsD-like"/>
    <property type="match status" value="1"/>
</dbReference>
<protein>
    <submittedName>
        <fullName evidence="4">Nitroreductase</fullName>
    </submittedName>
</protein>
<feature type="domain" description="Nitroreductase" evidence="3">
    <location>
        <begin position="15"/>
        <end position="160"/>
    </location>
</feature>
<dbReference type="InterPro" id="IPR029479">
    <property type="entry name" value="Nitroreductase"/>
</dbReference>
<organism evidence="4 5">
    <name type="scientific">Roseococcus suduntuyensis</name>
    <dbReference type="NCBI Taxonomy" id="455361"/>
    <lineage>
        <taxon>Bacteria</taxon>
        <taxon>Pseudomonadati</taxon>
        <taxon>Pseudomonadota</taxon>
        <taxon>Alphaproteobacteria</taxon>
        <taxon>Acetobacterales</taxon>
        <taxon>Roseomonadaceae</taxon>
        <taxon>Roseococcus</taxon>
    </lineage>
</organism>
<comment type="caution">
    <text evidence="4">The sequence shown here is derived from an EMBL/GenBank/DDBJ whole genome shotgun (WGS) entry which is preliminary data.</text>
</comment>
<evidence type="ECO:0000313" key="5">
    <source>
        <dbReference type="Proteomes" id="UP000553193"/>
    </source>
</evidence>
<comment type="similarity">
    <text evidence="1">Belongs to the nitroreductase family.</text>
</comment>
<dbReference type="InterPro" id="IPR000415">
    <property type="entry name" value="Nitroreductase-like"/>
</dbReference>
<dbReference type="EMBL" id="JACIDJ010000004">
    <property type="protein sequence ID" value="MBB3899152.1"/>
    <property type="molecule type" value="Genomic_DNA"/>
</dbReference>
<dbReference type="Pfam" id="PF00881">
    <property type="entry name" value="Nitroreductase"/>
    <property type="match status" value="1"/>
</dbReference>
<accession>A0A840AE11</accession>
<name>A0A840AE11_9PROT</name>
<dbReference type="SUPFAM" id="SSF55469">
    <property type="entry name" value="FMN-dependent nitroreductase-like"/>
    <property type="match status" value="1"/>
</dbReference>
<dbReference type="RefSeq" id="WP_184384662.1">
    <property type="nucleotide sequence ID" value="NZ_JACIDJ010000004.1"/>
</dbReference>
<evidence type="ECO:0000256" key="1">
    <source>
        <dbReference type="ARBA" id="ARBA00007118"/>
    </source>
</evidence>
<keyword evidence="2" id="KW-0560">Oxidoreductase</keyword>
<evidence type="ECO:0000256" key="2">
    <source>
        <dbReference type="ARBA" id="ARBA00023002"/>
    </source>
</evidence>
<dbReference type="PANTHER" id="PTHR43673">
    <property type="entry name" value="NAD(P)H NITROREDUCTASE YDGI-RELATED"/>
    <property type="match status" value="1"/>
</dbReference>
<evidence type="ECO:0000313" key="4">
    <source>
        <dbReference type="EMBL" id="MBB3899152.1"/>
    </source>
</evidence>
<sequence length="197" mass="21098">MDRLAPAETPLSPAIAARWSPRSFLPDAVPEAALRQVLEAARWASSAYNEQPWQYLITRKENEPEAYAKLLACLVPFNQGWANAAPVLMLACARVNFAEKGNPNRWAEYDTGQATSAMAIEAAALGLQIHQMAGFDAAAARTAFAIPEDVTPVAALVLGKPGPADALPEALAQREMAPRSRKPASGMFFAAAWGQPV</sequence>